<dbReference type="OrthoDB" id="269120at2759"/>
<proteinExistence type="inferred from homology"/>
<dbReference type="GO" id="GO:0015218">
    <property type="term" value="F:pyrimidine nucleotide transmembrane transporter activity"/>
    <property type="evidence" value="ECO:0007669"/>
    <property type="project" value="InterPro"/>
</dbReference>
<evidence type="ECO:0000313" key="11">
    <source>
        <dbReference type="EMBL" id="TDL23719.1"/>
    </source>
</evidence>
<dbReference type="EMBL" id="ML170169">
    <property type="protein sequence ID" value="TDL23719.1"/>
    <property type="molecule type" value="Genomic_DNA"/>
</dbReference>
<keyword evidence="8 9" id="KW-0472">Membrane</keyword>
<dbReference type="Proteomes" id="UP000294933">
    <property type="component" value="Unassembled WGS sequence"/>
</dbReference>
<dbReference type="PROSITE" id="PS50920">
    <property type="entry name" value="SOLCAR"/>
    <property type="match status" value="3"/>
</dbReference>
<evidence type="ECO:0000256" key="10">
    <source>
        <dbReference type="RuleBase" id="RU000488"/>
    </source>
</evidence>
<dbReference type="VEuPathDB" id="FungiDB:BD410DRAFT_147487"/>
<keyword evidence="12" id="KW-1185">Reference proteome</keyword>
<dbReference type="PANTHER" id="PTHR45829:SF4">
    <property type="entry name" value="MITOCHONDRIAL CARRIER PROTEIN RIM2"/>
    <property type="match status" value="1"/>
</dbReference>
<dbReference type="Pfam" id="PF00153">
    <property type="entry name" value="Mito_carr"/>
    <property type="match status" value="3"/>
</dbReference>
<evidence type="ECO:0000256" key="7">
    <source>
        <dbReference type="ARBA" id="ARBA00023128"/>
    </source>
</evidence>
<organism evidence="11 12">
    <name type="scientific">Rickenella mellea</name>
    <dbReference type="NCBI Taxonomy" id="50990"/>
    <lineage>
        <taxon>Eukaryota</taxon>
        <taxon>Fungi</taxon>
        <taxon>Dikarya</taxon>
        <taxon>Basidiomycota</taxon>
        <taxon>Agaricomycotina</taxon>
        <taxon>Agaricomycetes</taxon>
        <taxon>Hymenochaetales</taxon>
        <taxon>Rickenellaceae</taxon>
        <taxon>Rickenella</taxon>
    </lineage>
</organism>
<dbReference type="AlphaFoldDB" id="A0A4Y7QA21"/>
<evidence type="ECO:0000256" key="6">
    <source>
        <dbReference type="ARBA" id="ARBA00022989"/>
    </source>
</evidence>
<accession>A0A4Y7QA21</accession>
<reference evidence="11 12" key="1">
    <citation type="submission" date="2018-06" db="EMBL/GenBank/DDBJ databases">
        <title>A transcriptomic atlas of mushroom development highlights an independent origin of complex multicellularity.</title>
        <authorList>
            <consortium name="DOE Joint Genome Institute"/>
            <person name="Krizsan K."/>
            <person name="Almasi E."/>
            <person name="Merenyi Z."/>
            <person name="Sahu N."/>
            <person name="Viragh M."/>
            <person name="Koszo T."/>
            <person name="Mondo S."/>
            <person name="Kiss B."/>
            <person name="Balint B."/>
            <person name="Kues U."/>
            <person name="Barry K."/>
            <person name="Hegedus J.C."/>
            <person name="Henrissat B."/>
            <person name="Johnson J."/>
            <person name="Lipzen A."/>
            <person name="Ohm R."/>
            <person name="Nagy I."/>
            <person name="Pangilinan J."/>
            <person name="Yan J."/>
            <person name="Xiong Y."/>
            <person name="Grigoriev I.V."/>
            <person name="Hibbett D.S."/>
            <person name="Nagy L.G."/>
        </authorList>
    </citation>
    <scope>NUCLEOTIDE SEQUENCE [LARGE SCALE GENOMIC DNA]</scope>
    <source>
        <strain evidence="11 12">SZMC22713</strain>
    </source>
</reference>
<dbReference type="InterPro" id="IPR049562">
    <property type="entry name" value="SLC25A33/36-like"/>
</dbReference>
<keyword evidence="7" id="KW-0496">Mitochondrion</keyword>
<evidence type="ECO:0000256" key="3">
    <source>
        <dbReference type="ARBA" id="ARBA00022692"/>
    </source>
</evidence>
<dbReference type="GO" id="GO:0005743">
    <property type="term" value="C:mitochondrial inner membrane"/>
    <property type="evidence" value="ECO:0007669"/>
    <property type="project" value="UniProtKB-SubCell"/>
</dbReference>
<evidence type="ECO:0000256" key="5">
    <source>
        <dbReference type="ARBA" id="ARBA00022792"/>
    </source>
</evidence>
<keyword evidence="3 9" id="KW-0812">Transmembrane</keyword>
<feature type="repeat" description="Solcar" evidence="9">
    <location>
        <begin position="174"/>
        <end position="273"/>
    </location>
</feature>
<protein>
    <submittedName>
        <fullName evidence="11">Mitochondrial carrier</fullName>
    </submittedName>
</protein>
<comment type="subcellular location">
    <subcellularLocation>
        <location evidence="1">Mitochondrion inner membrane</location>
        <topology evidence="1">Multi-pass membrane protein</topology>
    </subcellularLocation>
</comment>
<dbReference type="STRING" id="50990.A0A4Y7QA21"/>
<dbReference type="InterPro" id="IPR018108">
    <property type="entry name" value="MCP_transmembrane"/>
</dbReference>
<dbReference type="GO" id="GO:1990519">
    <property type="term" value="P:pyrimidine nucleotide import into mitochondrion"/>
    <property type="evidence" value="ECO:0007669"/>
    <property type="project" value="TreeGrafter"/>
</dbReference>
<gene>
    <name evidence="11" type="ORF">BD410DRAFT_147487</name>
</gene>
<evidence type="ECO:0000256" key="2">
    <source>
        <dbReference type="ARBA" id="ARBA00022448"/>
    </source>
</evidence>
<feature type="repeat" description="Solcar" evidence="9">
    <location>
        <begin position="284"/>
        <end position="372"/>
    </location>
</feature>
<dbReference type="InterPro" id="IPR023395">
    <property type="entry name" value="MCP_dom_sf"/>
</dbReference>
<evidence type="ECO:0000256" key="9">
    <source>
        <dbReference type="PROSITE-ProRule" id="PRU00282"/>
    </source>
</evidence>
<keyword evidence="4" id="KW-0677">Repeat</keyword>
<keyword evidence="5" id="KW-0999">Mitochondrion inner membrane</keyword>
<feature type="repeat" description="Solcar" evidence="9">
    <location>
        <begin position="49"/>
        <end position="164"/>
    </location>
</feature>
<dbReference type="SUPFAM" id="SSF103506">
    <property type="entry name" value="Mitochondrial carrier"/>
    <property type="match status" value="1"/>
</dbReference>
<evidence type="ECO:0000256" key="1">
    <source>
        <dbReference type="ARBA" id="ARBA00004448"/>
    </source>
</evidence>
<sequence length="376" mass="40577">MFKRVVLSHRQFAIEILQRQLSATASNVDWSTMSNAVAGPSTRPGWLPNNSILHFVAGGLGGMCGAIITSPFDVVKTRLQSDLFRAKHASVGVIGADGVGGAAVLLPRRPGGLLYNFVETGHILRDIYLYESPRALFKGLGPTLVGVIPARSINFFTYGNGKQIIANTFNNGQENSLVHLTAAAIAGIVTGTATNPIWVVKTRLQLSASEGGKVPAVDLSPGSKGIRNGSWAVIKQIAREQGIRGYYTGLTASYLGVTETTIQWVLYERLKRLTQGMTRKGEFQEWAGMLGSAGTAKGVATVITYPHEVIRTRLRQPLVDGKLKYTGLWQTIKLVIAEEGARSLYGGLSAHLMRVVPNAAVMFAIYEGVLRWGEGR</sequence>
<dbReference type="Gene3D" id="1.50.40.10">
    <property type="entry name" value="Mitochondrial carrier domain"/>
    <property type="match status" value="2"/>
</dbReference>
<evidence type="ECO:0000256" key="4">
    <source>
        <dbReference type="ARBA" id="ARBA00022737"/>
    </source>
</evidence>
<evidence type="ECO:0000256" key="8">
    <source>
        <dbReference type="ARBA" id="ARBA00023136"/>
    </source>
</evidence>
<dbReference type="PANTHER" id="PTHR45829">
    <property type="entry name" value="MITOCHONDRIAL CARRIER PROTEIN RIM2"/>
    <property type="match status" value="1"/>
</dbReference>
<name>A0A4Y7QA21_9AGAM</name>
<comment type="similarity">
    <text evidence="10">Belongs to the mitochondrial carrier (TC 2.A.29) family.</text>
</comment>
<keyword evidence="2 10" id="KW-0813">Transport</keyword>
<evidence type="ECO:0000313" key="12">
    <source>
        <dbReference type="Proteomes" id="UP000294933"/>
    </source>
</evidence>
<keyword evidence="6" id="KW-1133">Transmembrane helix</keyword>